<proteinExistence type="predicted"/>
<feature type="non-terminal residue" evidence="1">
    <location>
        <position position="1"/>
    </location>
</feature>
<keyword evidence="2" id="KW-1185">Reference proteome</keyword>
<reference evidence="1" key="1">
    <citation type="submission" date="2020-04" db="EMBL/GenBank/DDBJ databases">
        <title>A chromosome-scale assembly and high-density genetic map of the yellow drum (Nibea albiflora) genome.</title>
        <authorList>
            <person name="Xu D."/>
            <person name="Zhang W."/>
            <person name="Chen R."/>
            <person name="Tan P."/>
            <person name="Wang L."/>
            <person name="Song H."/>
            <person name="Tian L."/>
            <person name="Zhu Q."/>
            <person name="Wang B."/>
        </authorList>
    </citation>
    <scope>NUCLEOTIDE SEQUENCE</scope>
    <source>
        <strain evidence="1">ZJHYS-2018</strain>
    </source>
</reference>
<gene>
    <name evidence="1" type="ORF">GBF38_001586</name>
</gene>
<name>A0ACB7EVE5_NIBAL</name>
<dbReference type="EMBL" id="CM024810">
    <property type="protein sequence ID" value="KAG8005653.1"/>
    <property type="molecule type" value="Genomic_DNA"/>
</dbReference>
<organism evidence="1 2">
    <name type="scientific">Nibea albiflora</name>
    <name type="common">Yellow drum</name>
    <name type="synonym">Corvina albiflora</name>
    <dbReference type="NCBI Taxonomy" id="240163"/>
    <lineage>
        <taxon>Eukaryota</taxon>
        <taxon>Metazoa</taxon>
        <taxon>Chordata</taxon>
        <taxon>Craniata</taxon>
        <taxon>Vertebrata</taxon>
        <taxon>Euteleostomi</taxon>
        <taxon>Actinopterygii</taxon>
        <taxon>Neopterygii</taxon>
        <taxon>Teleostei</taxon>
        <taxon>Neoteleostei</taxon>
        <taxon>Acanthomorphata</taxon>
        <taxon>Eupercaria</taxon>
        <taxon>Sciaenidae</taxon>
        <taxon>Nibea</taxon>
    </lineage>
</organism>
<comment type="caution">
    <text evidence="1">The sequence shown here is derived from an EMBL/GenBank/DDBJ whole genome shotgun (WGS) entry which is preliminary data.</text>
</comment>
<protein>
    <submittedName>
        <fullName evidence="1">C-type lectin 1</fullName>
    </submittedName>
</protein>
<dbReference type="Proteomes" id="UP000805704">
    <property type="component" value="Chromosome 22"/>
</dbReference>
<sequence>KIKYCFVFHLTGFFYFTFASYRLRLFTPLSSGNKKWTASLDECKKANASFVTLYDDEDAMFVIKFTESVEGSCWLGLHKNASIATNSWSNGKPLIFSHSSVNVANGTQKCEAIDRNTWRGFDCSERKYFMCYKGNNYSLVQKEKNWCQALQYCRKHYTDLVSISSQKQNGEVIKKGNDTTFWIGLLHDNWEWVDRGCSSFRQFDKWEPHHIYTGRISEYPHLKTIQRLHQAQYFCSKGTVRIKVIDIPLTWEEAFDYCRANHTGLLWIRDANDEQALRQWLNGSPVDGPFWIGLRQSRVFGFWFWTSESDSAVTVSNWKNGEPELPFSNHCAVIDKTDMKWSDENCLVPHRFLCEEEILFMNRR</sequence>
<accession>A0ACB7EVE5</accession>
<evidence type="ECO:0000313" key="1">
    <source>
        <dbReference type="EMBL" id="KAG8005653.1"/>
    </source>
</evidence>
<evidence type="ECO:0000313" key="2">
    <source>
        <dbReference type="Proteomes" id="UP000805704"/>
    </source>
</evidence>